<feature type="compositionally biased region" description="Pro residues" evidence="5">
    <location>
        <begin position="511"/>
        <end position="521"/>
    </location>
</feature>
<feature type="domain" description="VWFA" evidence="6">
    <location>
        <begin position="777"/>
        <end position="987"/>
    </location>
</feature>
<evidence type="ECO:0000256" key="1">
    <source>
        <dbReference type="ARBA" id="ARBA00022723"/>
    </source>
</evidence>
<comment type="caution">
    <text evidence="7">The sequence shown here is derived from an EMBL/GenBank/DDBJ whole genome shotgun (WGS) entry which is preliminary data.</text>
</comment>
<dbReference type="SMART" id="SM00327">
    <property type="entry name" value="VWA"/>
    <property type="match status" value="1"/>
</dbReference>
<feature type="compositionally biased region" description="Low complexity" evidence="5">
    <location>
        <begin position="413"/>
        <end position="427"/>
    </location>
</feature>
<dbReference type="SUPFAM" id="SSF47895">
    <property type="entry name" value="Transducin (alpha subunit), insertion domain"/>
    <property type="match status" value="1"/>
</dbReference>
<evidence type="ECO:0000259" key="6">
    <source>
        <dbReference type="PROSITE" id="PS50234"/>
    </source>
</evidence>
<dbReference type="EMBL" id="JAPMOS010000004">
    <property type="protein sequence ID" value="KAJ4462169.1"/>
    <property type="molecule type" value="Genomic_DNA"/>
</dbReference>
<evidence type="ECO:0000313" key="8">
    <source>
        <dbReference type="Proteomes" id="UP001141327"/>
    </source>
</evidence>
<feature type="region of interest" description="Disordered" evidence="5">
    <location>
        <begin position="472"/>
        <end position="522"/>
    </location>
</feature>
<evidence type="ECO:0000256" key="5">
    <source>
        <dbReference type="SAM" id="MobiDB-lite"/>
    </source>
</evidence>
<evidence type="ECO:0000256" key="2">
    <source>
        <dbReference type="ARBA" id="ARBA00022741"/>
    </source>
</evidence>
<dbReference type="InterPro" id="IPR027417">
    <property type="entry name" value="P-loop_NTPase"/>
</dbReference>
<accession>A0ABQ8UXQ8</accession>
<dbReference type="PROSITE" id="PS50234">
    <property type="entry name" value="VWFA"/>
    <property type="match status" value="1"/>
</dbReference>
<dbReference type="PANTHER" id="PTHR10218">
    <property type="entry name" value="GTP-BINDING PROTEIN ALPHA SUBUNIT"/>
    <property type="match status" value="1"/>
</dbReference>
<feature type="region of interest" description="Disordered" evidence="5">
    <location>
        <begin position="1071"/>
        <end position="1129"/>
    </location>
</feature>
<keyword evidence="2" id="KW-0547">Nucleotide-binding</keyword>
<keyword evidence="3" id="KW-0342">GTP-binding</keyword>
<dbReference type="PROSITE" id="PS51882">
    <property type="entry name" value="G_ALPHA"/>
    <property type="match status" value="1"/>
</dbReference>
<sequence>MSSVEEGTPRTLQHVLKTAFVGPRSAGKSEFVRAICDVFPTVRSEDELMELKSFILKKTLAFLHTRPEINLSLNELAVVTQFYRFEASLEDTHPELHSTPELAEGLDRAAAYLTANYHRILTSDYMPTDQDILALGAHRHLDPHAPRCVRVCCGGKFFDLLDNIFLDEHGEWPRVLDEVDAVVFFAPLDAPDPDQLIPQMGSNIFKQMADGNATAETAEHAPKNHTLALRLADALSMYEALTQGTRCKHMALGLVFTKLDVLARVLPTQDMRGCFPEFSSGASAEATLKYIKRCFDSLLPEVPVMAEMNSELTPNAVQKHFQAMVSSIQDQLSETMQAEHAGQKPEFEDFREAIMKGAFPLRQELSYDSVLNGYEFDFAPAITGPDAHAVPALRRVAGQSLAAGGAPTETPAVSVSPPLDVVPSRSPTPVEGSTDEHGQAPPVSSAFLVPSARSLASPLRIRSVPDFHATRMADQAHRHPSPSRRGSAASTSAPAPAPTTTTTTGATTPATPAPVASPAPAPDMTTHTYAVWNPRGTLVHRSVTQIKGDLATNSATIQAFDRDGEHLRQALTAYTGIVTLPPRPAPTAYPKLQNIFGSMQPVSGVAATTAASPATATTSAAPAPSVSVTVPATSVPVPAPTTPAPSPSQSPASVPAAAGLASIVRTSSRGPMAPPAGEIPLSPPFILSQSVKGAVQSAAQPPKAPTAQPSTTPLVSAAPSMASVQAPDQGLMRYPALFVPKFTCGLCPEPFTRHLRRYMAVGVQSRFRFEAERTDTNLVLVVDTSATMEGCFNETFSEWTQRAQHLNTEKSKLGLLKKQLLTAVTHLHPGDHVAMLTFAGEVTTVFPLAPMTPPNVARLRLAVEKLQPQGVKSNIMPVLLQKARQLLVESDLAQTHVGAERQNRVLLITDRMPLSAVEVAPPLVRAISTLAHARHMPTYTTMLNLGPSIPRISNKIGRIEGCNALAVQNEHHLAHCFAHLPQLLCPVAFHLEVFVNISGPLAIHRIFGNEESSEVTGRALFLPTYFNMPPYVPPSASAATPTGAVSTVDAPPPLAIPGTGSHEALPPAKPIAVTVTPPAPVPSKQTPPKAAAKQPTTGLPANKHDGGKRSPPPHGTATAEGGPLCDEEDYDLGNMQDLLQLALVQLVRVDGLSPEEAAVAPGMHLTVRYKRWVDSFTEEHTFYSGLPLAFVNPSAHHLPAYTPALRKAVVLCQYMSLMTLWLRDPRAQSPIPELLFEHGLQHPIRNLSKWGTWTWPWEEEENALFVSEPYQRLFRAFLAHFQREMWIMDDSSLKREEAVLLHLINDVPAAPKLH</sequence>
<name>A0ABQ8UXQ8_9EUKA</name>
<dbReference type="Pfam" id="PF00503">
    <property type="entry name" value="G-alpha"/>
    <property type="match status" value="1"/>
</dbReference>
<reference evidence="7" key="1">
    <citation type="journal article" date="2022" name="bioRxiv">
        <title>Genomics of Preaxostyla Flagellates Illuminates Evolutionary Transitions and the Path Towards Mitochondrial Loss.</title>
        <authorList>
            <person name="Novak L.V.F."/>
            <person name="Treitli S.C."/>
            <person name="Pyrih J."/>
            <person name="Halakuc P."/>
            <person name="Pipaliya S.V."/>
            <person name="Vacek V."/>
            <person name="Brzon O."/>
            <person name="Soukal P."/>
            <person name="Eme L."/>
            <person name="Dacks J.B."/>
            <person name="Karnkowska A."/>
            <person name="Elias M."/>
            <person name="Hampl V."/>
        </authorList>
    </citation>
    <scope>NUCLEOTIDE SEQUENCE</scope>
    <source>
        <strain evidence="7">RCP-MX</strain>
    </source>
</reference>
<dbReference type="InterPro" id="IPR011025">
    <property type="entry name" value="GproteinA_insert"/>
</dbReference>
<dbReference type="Pfam" id="PF13519">
    <property type="entry name" value="VWA_2"/>
    <property type="match status" value="1"/>
</dbReference>
<feature type="region of interest" description="Disordered" evidence="5">
    <location>
        <begin position="401"/>
        <end position="444"/>
    </location>
</feature>
<dbReference type="Proteomes" id="UP001141327">
    <property type="component" value="Unassembled WGS sequence"/>
</dbReference>
<keyword evidence="8" id="KW-1185">Reference proteome</keyword>
<dbReference type="InterPro" id="IPR036465">
    <property type="entry name" value="vWFA_dom_sf"/>
</dbReference>
<dbReference type="Gene3D" id="3.40.50.300">
    <property type="entry name" value="P-loop containing nucleotide triphosphate hydrolases"/>
    <property type="match status" value="1"/>
</dbReference>
<dbReference type="PANTHER" id="PTHR10218:SF302">
    <property type="entry name" value="GUANINE NUCLEOTIDE-BINDING PROTEIN ALPHA-5 SUBUNIT"/>
    <property type="match status" value="1"/>
</dbReference>
<dbReference type="InterPro" id="IPR001019">
    <property type="entry name" value="Gprotein_alpha_su"/>
</dbReference>
<proteinExistence type="predicted"/>
<dbReference type="SUPFAM" id="SSF53300">
    <property type="entry name" value="vWA-like"/>
    <property type="match status" value="1"/>
</dbReference>
<gene>
    <name evidence="7" type="ORF">PAPYR_1352</name>
</gene>
<dbReference type="InterPro" id="IPR002035">
    <property type="entry name" value="VWF_A"/>
</dbReference>
<organism evidence="7 8">
    <name type="scientific">Paratrimastix pyriformis</name>
    <dbReference type="NCBI Taxonomy" id="342808"/>
    <lineage>
        <taxon>Eukaryota</taxon>
        <taxon>Metamonada</taxon>
        <taxon>Preaxostyla</taxon>
        <taxon>Paratrimastigidae</taxon>
        <taxon>Paratrimastix</taxon>
    </lineage>
</organism>
<feature type="compositionally biased region" description="Low complexity" evidence="5">
    <location>
        <begin position="483"/>
        <end position="510"/>
    </location>
</feature>
<evidence type="ECO:0000256" key="3">
    <source>
        <dbReference type="ARBA" id="ARBA00023134"/>
    </source>
</evidence>
<evidence type="ECO:0000313" key="7">
    <source>
        <dbReference type="EMBL" id="KAJ4462169.1"/>
    </source>
</evidence>
<keyword evidence="1" id="KW-0479">Metal-binding</keyword>
<protein>
    <recommendedName>
        <fullName evidence="6">VWFA domain-containing protein</fullName>
    </recommendedName>
</protein>
<evidence type="ECO:0000256" key="4">
    <source>
        <dbReference type="ARBA" id="ARBA00023224"/>
    </source>
</evidence>
<keyword evidence="4" id="KW-0807">Transducer</keyword>
<dbReference type="Gene3D" id="3.40.50.410">
    <property type="entry name" value="von Willebrand factor, type A domain"/>
    <property type="match status" value="1"/>
</dbReference>